<feature type="domain" description="DUF6630" evidence="2">
    <location>
        <begin position="74"/>
        <end position="209"/>
    </location>
</feature>
<feature type="transmembrane region" description="Helical" evidence="1">
    <location>
        <begin position="12"/>
        <end position="31"/>
    </location>
</feature>
<name>A0ABV8EHY0_9BACT</name>
<gene>
    <name evidence="3" type="ORF">ACFOUP_04510</name>
</gene>
<proteinExistence type="predicted"/>
<protein>
    <recommendedName>
        <fullName evidence="2">DUF6630 domain-containing protein</fullName>
    </recommendedName>
</protein>
<evidence type="ECO:0000313" key="3">
    <source>
        <dbReference type="EMBL" id="MFC3975624.1"/>
    </source>
</evidence>
<dbReference type="Pfam" id="PF20335">
    <property type="entry name" value="DUF6630"/>
    <property type="match status" value="1"/>
</dbReference>
<evidence type="ECO:0000313" key="4">
    <source>
        <dbReference type="Proteomes" id="UP001595766"/>
    </source>
</evidence>
<keyword evidence="4" id="KW-1185">Reference proteome</keyword>
<dbReference type="RefSeq" id="WP_241297723.1">
    <property type="nucleotide sequence ID" value="NZ_JAKZGR010000039.1"/>
</dbReference>
<sequence>MIKRIFHIVTFPFYFIYLLISFPFKIVKIILDDKFEKRRSNDSKLSVKTNDKELIDIGALLFPEVKTYFETFFNTFLNDNKRFLTENEELLEDYDNLQLDKLTPIEVIYIFGDSKEKLWMTDWRGEENEREIENFLEDNLQIKTDWKNVNEIRKGFDEEKQSDGKFIIDLLKTIDRDLESINKRLIFLDLGWDAYVYTAIDQVSFETITDNFGTYFHGTEKLRK</sequence>
<reference evidence="4" key="1">
    <citation type="journal article" date="2019" name="Int. J. Syst. Evol. Microbiol.">
        <title>The Global Catalogue of Microorganisms (GCM) 10K type strain sequencing project: providing services to taxonomists for standard genome sequencing and annotation.</title>
        <authorList>
            <consortium name="The Broad Institute Genomics Platform"/>
            <consortium name="The Broad Institute Genome Sequencing Center for Infectious Disease"/>
            <person name="Wu L."/>
            <person name="Ma J."/>
        </authorList>
    </citation>
    <scope>NUCLEOTIDE SEQUENCE [LARGE SCALE GENOMIC DNA]</scope>
    <source>
        <strain evidence="4">CECT 8551</strain>
    </source>
</reference>
<evidence type="ECO:0000256" key="1">
    <source>
        <dbReference type="SAM" id="Phobius"/>
    </source>
</evidence>
<comment type="caution">
    <text evidence="3">The sequence shown here is derived from an EMBL/GenBank/DDBJ whole genome shotgun (WGS) entry which is preliminary data.</text>
</comment>
<keyword evidence="1" id="KW-0472">Membrane</keyword>
<dbReference type="EMBL" id="JBHSAV010000011">
    <property type="protein sequence ID" value="MFC3975624.1"/>
    <property type="molecule type" value="Genomic_DNA"/>
</dbReference>
<keyword evidence="1" id="KW-1133">Transmembrane helix</keyword>
<dbReference type="Proteomes" id="UP001595766">
    <property type="component" value="Unassembled WGS sequence"/>
</dbReference>
<evidence type="ECO:0000259" key="2">
    <source>
        <dbReference type="Pfam" id="PF20335"/>
    </source>
</evidence>
<organism evidence="3 4">
    <name type="scientific">Belliella kenyensis</name>
    <dbReference type="NCBI Taxonomy" id="1472724"/>
    <lineage>
        <taxon>Bacteria</taxon>
        <taxon>Pseudomonadati</taxon>
        <taxon>Bacteroidota</taxon>
        <taxon>Cytophagia</taxon>
        <taxon>Cytophagales</taxon>
        <taxon>Cyclobacteriaceae</taxon>
        <taxon>Belliella</taxon>
    </lineage>
</organism>
<accession>A0ABV8EHY0</accession>
<keyword evidence="1" id="KW-0812">Transmembrane</keyword>
<dbReference type="InterPro" id="IPR046582">
    <property type="entry name" value="DUF6630"/>
</dbReference>